<gene>
    <name evidence="1" type="ORF">KNW02_01815</name>
</gene>
<comment type="caution">
    <text evidence="1">The sequence shown here is derived from an EMBL/GenBank/DDBJ whole genome shotgun (WGS) entry which is preliminary data.</text>
</comment>
<reference evidence="1" key="1">
    <citation type="submission" date="2021-06" db="EMBL/GenBank/DDBJ databases">
        <title>Paracoccus bacterium XHP0099 sp. nov., isolated from the surface waters of the Yellow Sea.</title>
        <authorList>
            <person name="Xue H."/>
            <person name="Zhang D."/>
        </authorList>
    </citation>
    <scope>NUCLEOTIDE SEQUENCE</scope>
    <source>
        <strain evidence="1">XHP0099</strain>
    </source>
</reference>
<accession>A0ABS6AFY1</accession>
<evidence type="ECO:0000313" key="2">
    <source>
        <dbReference type="Proteomes" id="UP001166191"/>
    </source>
</evidence>
<evidence type="ECO:0000313" key="1">
    <source>
        <dbReference type="EMBL" id="MBU3028852.1"/>
    </source>
</evidence>
<sequence>MTDDDVKDLFDLYEGLCRQALGGEVDVDRITSLFAAEFIGAAPQGVLAGRNDAQLGQAIAREYVHHRKVGTKEMRIRDLRVSPLDEYHCVAHVGWTAVYARDKAPDLPIDFEVHYFLQKLGDEPKIFGWVSGDAEALLKAHGII</sequence>
<dbReference type="EMBL" id="JAHKNG010000002">
    <property type="protein sequence ID" value="MBU3028852.1"/>
    <property type="molecule type" value="Genomic_DNA"/>
</dbReference>
<name>A0ABS6AFY1_9RHOB</name>
<protein>
    <submittedName>
        <fullName evidence="1">Nuclear transport factor 2 family protein</fullName>
    </submittedName>
</protein>
<dbReference type="Proteomes" id="UP001166191">
    <property type="component" value="Unassembled WGS sequence"/>
</dbReference>
<proteinExistence type="predicted"/>
<organism evidence="1 2">
    <name type="scientific">Paracoccus marinaquae</name>
    <dbReference type="NCBI Taxonomy" id="2841926"/>
    <lineage>
        <taxon>Bacteria</taxon>
        <taxon>Pseudomonadati</taxon>
        <taxon>Pseudomonadota</taxon>
        <taxon>Alphaproteobacteria</taxon>
        <taxon>Rhodobacterales</taxon>
        <taxon>Paracoccaceae</taxon>
        <taxon>Paracoccus</taxon>
    </lineage>
</organism>
<keyword evidence="2" id="KW-1185">Reference proteome</keyword>